<organism evidence="1 2">
    <name type="scientific">Linderina macrospora</name>
    <dbReference type="NCBI Taxonomy" id="4868"/>
    <lineage>
        <taxon>Eukaryota</taxon>
        <taxon>Fungi</taxon>
        <taxon>Fungi incertae sedis</taxon>
        <taxon>Zoopagomycota</taxon>
        <taxon>Kickxellomycotina</taxon>
        <taxon>Kickxellomycetes</taxon>
        <taxon>Kickxellales</taxon>
        <taxon>Kickxellaceae</taxon>
        <taxon>Linderina</taxon>
    </lineage>
</organism>
<comment type="caution">
    <text evidence="1">The sequence shown here is derived from an EMBL/GenBank/DDBJ whole genome shotgun (WGS) entry which is preliminary data.</text>
</comment>
<name>A0ACC1IZ95_9FUNG</name>
<dbReference type="EMBL" id="JANBPW010005938">
    <property type="protein sequence ID" value="KAJ1931570.1"/>
    <property type="molecule type" value="Genomic_DNA"/>
</dbReference>
<reference evidence="1" key="1">
    <citation type="submission" date="2022-07" db="EMBL/GenBank/DDBJ databases">
        <title>Phylogenomic reconstructions and comparative analyses of Kickxellomycotina fungi.</title>
        <authorList>
            <person name="Reynolds N.K."/>
            <person name="Stajich J.E."/>
            <person name="Barry K."/>
            <person name="Grigoriev I.V."/>
            <person name="Crous P."/>
            <person name="Smith M.E."/>
        </authorList>
    </citation>
    <scope>NUCLEOTIDE SEQUENCE</scope>
    <source>
        <strain evidence="1">NRRL 5244</strain>
    </source>
</reference>
<evidence type="ECO:0000313" key="1">
    <source>
        <dbReference type="EMBL" id="KAJ1931570.1"/>
    </source>
</evidence>
<dbReference type="Proteomes" id="UP001150603">
    <property type="component" value="Unassembled WGS sequence"/>
</dbReference>
<sequence length="299" mass="32704">MDLQRVVDAYVIGIGESQDNTELLNTLVTHISSGDTSLLELVQALGDYLASDEATRRSRGTHILSDVLNELPSAAVPARATTMLTQFFCARLGDATCVPQTLRALMALLKLPAFTSQYAVDVVSALFKEVHVQSFQQSTRSAAYHLLKGVVDGYPKAVQSIGDDFVLGFAQALDGEKDPRSLMVAFELVPQIIELVDIKKYAEDLFDVVFCYFPITFKNRDDDPSAISPDALKKALRACIAGSPYFGELAIKPLVSKTTATSVSAKIDAYETLTAGARVYEPKVFQPRMEALVDQIREE</sequence>
<proteinExistence type="predicted"/>
<accession>A0ACC1IZ95</accession>
<feature type="non-terminal residue" evidence="1">
    <location>
        <position position="299"/>
    </location>
</feature>
<keyword evidence="2" id="KW-1185">Reference proteome</keyword>
<evidence type="ECO:0000313" key="2">
    <source>
        <dbReference type="Proteomes" id="UP001150603"/>
    </source>
</evidence>
<gene>
    <name evidence="1" type="ORF">FBU59_006663</name>
</gene>
<protein>
    <submittedName>
        <fullName evidence="1">Uncharacterized protein</fullName>
    </submittedName>
</protein>